<gene>
    <name evidence="2" type="ORF">ACFFX0_13405</name>
</gene>
<proteinExistence type="predicted"/>
<evidence type="ECO:0000313" key="3">
    <source>
        <dbReference type="Proteomes" id="UP001589575"/>
    </source>
</evidence>
<keyword evidence="3" id="KW-1185">Reference proteome</keyword>
<name>A0ABV5FZS3_9MICC</name>
<accession>A0ABV5FZS3</accession>
<protein>
    <submittedName>
        <fullName evidence="2">Uncharacterized protein</fullName>
    </submittedName>
</protein>
<evidence type="ECO:0000313" key="2">
    <source>
        <dbReference type="EMBL" id="MFB9072145.1"/>
    </source>
</evidence>
<sequence>MERTTPTPSCPSTEGQAEERRPLTVCRSEPQTVAAVSRTRVSPGPGWGSGTWTDWNSAPPRQRTAVAAPLTGRLRTSRYARAGPPRRRG</sequence>
<feature type="region of interest" description="Disordered" evidence="1">
    <location>
        <begin position="1"/>
        <end position="89"/>
    </location>
</feature>
<feature type="compositionally biased region" description="Polar residues" evidence="1">
    <location>
        <begin position="1"/>
        <end position="15"/>
    </location>
</feature>
<dbReference type="EMBL" id="JBHMFI010000001">
    <property type="protein sequence ID" value="MFB9072145.1"/>
    <property type="molecule type" value="Genomic_DNA"/>
</dbReference>
<comment type="caution">
    <text evidence="2">The sequence shown here is derived from an EMBL/GenBank/DDBJ whole genome shotgun (WGS) entry which is preliminary data.</text>
</comment>
<organism evidence="2 3">
    <name type="scientific">Citricoccus parietis</name>
    <dbReference type="NCBI Taxonomy" id="592307"/>
    <lineage>
        <taxon>Bacteria</taxon>
        <taxon>Bacillati</taxon>
        <taxon>Actinomycetota</taxon>
        <taxon>Actinomycetes</taxon>
        <taxon>Micrococcales</taxon>
        <taxon>Micrococcaceae</taxon>
        <taxon>Citricoccus</taxon>
    </lineage>
</organism>
<evidence type="ECO:0000256" key="1">
    <source>
        <dbReference type="SAM" id="MobiDB-lite"/>
    </source>
</evidence>
<reference evidence="2 3" key="1">
    <citation type="submission" date="2024-09" db="EMBL/GenBank/DDBJ databases">
        <authorList>
            <person name="Sun Q."/>
            <person name="Mori K."/>
        </authorList>
    </citation>
    <scope>NUCLEOTIDE SEQUENCE [LARGE SCALE GENOMIC DNA]</scope>
    <source>
        <strain evidence="2 3">CCM 7609</strain>
    </source>
</reference>
<dbReference type="Proteomes" id="UP001589575">
    <property type="component" value="Unassembled WGS sequence"/>
</dbReference>